<sequence>MTGMRKSIGEPAIPSISTAPSVQAIEEMDRIQEVALAFEASSENVVSPSIGLAKVQPQPAVNPPHLEKEIRCPEIVTSNPMDIQERIRPDWMNTPTSSSHPSPGGHPDRASTPVLRISLNAATLNARFIQGSFR</sequence>
<comment type="caution">
    <text evidence="2">The sequence shown here is derived from an EMBL/GenBank/DDBJ whole genome shotgun (WGS) entry which is preliminary data.</text>
</comment>
<organism evidence="2 3">
    <name type="scientific">Nepenthes gracilis</name>
    <name type="common">Slender pitcher plant</name>
    <dbReference type="NCBI Taxonomy" id="150966"/>
    <lineage>
        <taxon>Eukaryota</taxon>
        <taxon>Viridiplantae</taxon>
        <taxon>Streptophyta</taxon>
        <taxon>Embryophyta</taxon>
        <taxon>Tracheophyta</taxon>
        <taxon>Spermatophyta</taxon>
        <taxon>Magnoliopsida</taxon>
        <taxon>eudicotyledons</taxon>
        <taxon>Gunneridae</taxon>
        <taxon>Pentapetalae</taxon>
        <taxon>Caryophyllales</taxon>
        <taxon>Nepenthaceae</taxon>
        <taxon>Nepenthes</taxon>
    </lineage>
</organism>
<evidence type="ECO:0000256" key="1">
    <source>
        <dbReference type="SAM" id="MobiDB-lite"/>
    </source>
</evidence>
<reference evidence="2" key="1">
    <citation type="submission" date="2023-05" db="EMBL/GenBank/DDBJ databases">
        <title>Nepenthes gracilis genome sequencing.</title>
        <authorList>
            <person name="Fukushima K."/>
        </authorList>
    </citation>
    <scope>NUCLEOTIDE SEQUENCE</scope>
    <source>
        <strain evidence="2">SING2019-196</strain>
    </source>
</reference>
<dbReference type="EMBL" id="BSYO01000017">
    <property type="protein sequence ID" value="GMH17341.1"/>
    <property type="molecule type" value="Genomic_DNA"/>
</dbReference>
<proteinExistence type="predicted"/>
<gene>
    <name evidence="2" type="ORF">Nepgr_019182</name>
</gene>
<evidence type="ECO:0000313" key="3">
    <source>
        <dbReference type="Proteomes" id="UP001279734"/>
    </source>
</evidence>
<feature type="region of interest" description="Disordered" evidence="1">
    <location>
        <begin position="89"/>
        <end position="112"/>
    </location>
</feature>
<protein>
    <submittedName>
        <fullName evidence="2">Uncharacterized protein</fullName>
    </submittedName>
</protein>
<name>A0AAD3XV21_NEPGR</name>
<keyword evidence="3" id="KW-1185">Reference proteome</keyword>
<evidence type="ECO:0000313" key="2">
    <source>
        <dbReference type="EMBL" id="GMH17341.1"/>
    </source>
</evidence>
<dbReference type="AlphaFoldDB" id="A0AAD3XV21"/>
<dbReference type="Proteomes" id="UP001279734">
    <property type="component" value="Unassembled WGS sequence"/>
</dbReference>
<feature type="region of interest" description="Disordered" evidence="1">
    <location>
        <begin position="1"/>
        <end position="20"/>
    </location>
</feature>
<feature type="compositionally biased region" description="Low complexity" evidence="1">
    <location>
        <begin position="94"/>
        <end position="105"/>
    </location>
</feature>
<accession>A0AAD3XV21</accession>